<keyword evidence="8 10" id="KW-1133">Transmembrane helix</keyword>
<feature type="transmembrane region" description="Helical" evidence="10">
    <location>
        <begin position="6"/>
        <end position="26"/>
    </location>
</feature>
<reference evidence="11 12" key="1">
    <citation type="submission" date="2024-01" db="EMBL/GenBank/DDBJ databases">
        <title>The complete chloroplast genome sequence of Lithospermum erythrorhizon: insights into the phylogenetic relationship among Boraginaceae species and the maternal lineages of purple gromwells.</title>
        <authorList>
            <person name="Okada T."/>
            <person name="Watanabe K."/>
        </authorList>
    </citation>
    <scope>NUCLEOTIDE SEQUENCE [LARGE SCALE GENOMIC DNA]</scope>
</reference>
<dbReference type="Proteomes" id="UP001454036">
    <property type="component" value="Unassembled WGS sequence"/>
</dbReference>
<evidence type="ECO:0000256" key="1">
    <source>
        <dbReference type="ARBA" id="ARBA00004651"/>
    </source>
</evidence>
<keyword evidence="6 10" id="KW-0812">Transmembrane</keyword>
<dbReference type="InterPro" id="IPR047664">
    <property type="entry name" value="SWEET"/>
</dbReference>
<feature type="transmembrane region" description="Helical" evidence="10">
    <location>
        <begin position="164"/>
        <end position="186"/>
    </location>
</feature>
<keyword evidence="12" id="KW-1185">Reference proteome</keyword>
<keyword evidence="4" id="KW-1003">Cell membrane</keyword>
<name>A0AAV3Q9E8_LITER</name>
<evidence type="ECO:0000256" key="9">
    <source>
        <dbReference type="ARBA" id="ARBA00023136"/>
    </source>
</evidence>
<evidence type="ECO:0000256" key="3">
    <source>
        <dbReference type="ARBA" id="ARBA00022448"/>
    </source>
</evidence>
<evidence type="ECO:0000256" key="10">
    <source>
        <dbReference type="RuleBase" id="RU910715"/>
    </source>
</evidence>
<evidence type="ECO:0000313" key="11">
    <source>
        <dbReference type="EMBL" id="GAA0160615.1"/>
    </source>
</evidence>
<evidence type="ECO:0000256" key="8">
    <source>
        <dbReference type="ARBA" id="ARBA00022989"/>
    </source>
</evidence>
<evidence type="ECO:0000256" key="2">
    <source>
        <dbReference type="ARBA" id="ARBA00007809"/>
    </source>
</evidence>
<keyword evidence="7" id="KW-0677">Repeat</keyword>
<dbReference type="Pfam" id="PF03083">
    <property type="entry name" value="MtN3_slv"/>
    <property type="match status" value="2"/>
</dbReference>
<keyword evidence="3 10" id="KW-0813">Transport</keyword>
<dbReference type="Gene3D" id="1.20.1280.290">
    <property type="match status" value="2"/>
</dbReference>
<dbReference type="PANTHER" id="PTHR10791:SF157">
    <property type="entry name" value="BIDIRECTIONAL SUGAR TRANSPORTER SWEET"/>
    <property type="match status" value="1"/>
</dbReference>
<feature type="transmembrane region" description="Helical" evidence="10">
    <location>
        <begin position="70"/>
        <end position="93"/>
    </location>
</feature>
<evidence type="ECO:0000313" key="12">
    <source>
        <dbReference type="Proteomes" id="UP001454036"/>
    </source>
</evidence>
<protein>
    <recommendedName>
        <fullName evidence="10">Bidirectional sugar transporter SWEET</fullName>
    </recommendedName>
</protein>
<dbReference type="EMBL" id="BAABME010003937">
    <property type="protein sequence ID" value="GAA0160615.1"/>
    <property type="molecule type" value="Genomic_DNA"/>
</dbReference>
<dbReference type="FunFam" id="1.20.1280.290:FF:000001">
    <property type="entry name" value="Bidirectional sugar transporter SWEET"/>
    <property type="match status" value="1"/>
</dbReference>
<dbReference type="GO" id="GO:0051119">
    <property type="term" value="F:sugar transmembrane transporter activity"/>
    <property type="evidence" value="ECO:0007669"/>
    <property type="project" value="InterPro"/>
</dbReference>
<gene>
    <name evidence="11" type="ORF">LIER_17133</name>
</gene>
<dbReference type="GO" id="GO:0005886">
    <property type="term" value="C:plasma membrane"/>
    <property type="evidence" value="ECO:0007669"/>
    <property type="project" value="UniProtKB-SubCell"/>
</dbReference>
<proteinExistence type="inferred from homology"/>
<comment type="subcellular location">
    <subcellularLocation>
        <location evidence="1 10">Cell membrane</location>
        <topology evidence="1 10">Multi-pass membrane protein</topology>
    </subcellularLocation>
</comment>
<feature type="transmembrane region" description="Helical" evidence="10">
    <location>
        <begin position="131"/>
        <end position="152"/>
    </location>
</feature>
<evidence type="ECO:0000256" key="4">
    <source>
        <dbReference type="ARBA" id="ARBA00022475"/>
    </source>
</evidence>
<sequence>MALTTVCDMAFICEIVACIVSFLVYLAPLPTFYRIVKRKSTEGFESIPYSVALFSAMLYVYYAFLKGNALVLITINCLGSAIETTYLIIFIIYATKKTKICTAKLLILFNFGALGVIIGLTYFLAKGKQKVSVVGWICAIFSVSVFAAPLSIMRKVIKTKSVEFMPLNLSIFLTVSAIMWFVYGLLTKDYYIAAPNVLGVTFGIAQMILYGIYRNRKKQILPDVQVHQPQNVVIDVAALDKQQKADMETESNHPQNEDYIIRTTSTTMNIKDQEMED</sequence>
<organism evidence="11 12">
    <name type="scientific">Lithospermum erythrorhizon</name>
    <name type="common">Purple gromwell</name>
    <name type="synonym">Lithospermum officinale var. erythrorhizon</name>
    <dbReference type="NCBI Taxonomy" id="34254"/>
    <lineage>
        <taxon>Eukaryota</taxon>
        <taxon>Viridiplantae</taxon>
        <taxon>Streptophyta</taxon>
        <taxon>Embryophyta</taxon>
        <taxon>Tracheophyta</taxon>
        <taxon>Spermatophyta</taxon>
        <taxon>Magnoliopsida</taxon>
        <taxon>eudicotyledons</taxon>
        <taxon>Gunneridae</taxon>
        <taxon>Pentapetalae</taxon>
        <taxon>asterids</taxon>
        <taxon>lamiids</taxon>
        <taxon>Boraginales</taxon>
        <taxon>Boraginaceae</taxon>
        <taxon>Boraginoideae</taxon>
        <taxon>Lithospermeae</taxon>
        <taxon>Lithospermum</taxon>
    </lineage>
</organism>
<accession>A0AAV3Q9E8</accession>
<keyword evidence="5 10" id="KW-0762">Sugar transport</keyword>
<comment type="similarity">
    <text evidence="2 10">Belongs to the SWEET sugar transporter family.</text>
</comment>
<dbReference type="PANTHER" id="PTHR10791">
    <property type="entry name" value="RAG1-ACTIVATING PROTEIN 1"/>
    <property type="match status" value="1"/>
</dbReference>
<feature type="transmembrane region" description="Helical" evidence="10">
    <location>
        <begin position="47"/>
        <end position="64"/>
    </location>
</feature>
<dbReference type="AlphaFoldDB" id="A0AAV3Q9E8"/>
<dbReference type="InterPro" id="IPR004316">
    <property type="entry name" value="SWEET_rpt"/>
</dbReference>
<comment type="caution">
    <text evidence="11">The sequence shown here is derived from an EMBL/GenBank/DDBJ whole genome shotgun (WGS) entry which is preliminary data.</text>
</comment>
<evidence type="ECO:0000256" key="7">
    <source>
        <dbReference type="ARBA" id="ARBA00022737"/>
    </source>
</evidence>
<feature type="transmembrane region" description="Helical" evidence="10">
    <location>
        <begin position="192"/>
        <end position="213"/>
    </location>
</feature>
<dbReference type="FunFam" id="1.20.1280.290:FF:000003">
    <property type="entry name" value="Bidirectional sugar transporter SWEET"/>
    <property type="match status" value="1"/>
</dbReference>
<keyword evidence="9 10" id="KW-0472">Membrane</keyword>
<evidence type="ECO:0000256" key="6">
    <source>
        <dbReference type="ARBA" id="ARBA00022692"/>
    </source>
</evidence>
<evidence type="ECO:0000256" key="5">
    <source>
        <dbReference type="ARBA" id="ARBA00022597"/>
    </source>
</evidence>
<comment type="function">
    <text evidence="10">Mediates both low-affinity uptake and efflux of sugar across the membrane.</text>
</comment>
<feature type="transmembrane region" description="Helical" evidence="10">
    <location>
        <begin position="105"/>
        <end position="125"/>
    </location>
</feature>